<dbReference type="InterPro" id="IPR032675">
    <property type="entry name" value="LRR_dom_sf"/>
</dbReference>
<dbReference type="PROSITE" id="PS50181">
    <property type="entry name" value="FBOX"/>
    <property type="match status" value="1"/>
</dbReference>
<dbReference type="EMBL" id="ML769420">
    <property type="protein sequence ID" value="KAE9404048.1"/>
    <property type="molecule type" value="Genomic_DNA"/>
</dbReference>
<dbReference type="AlphaFoldDB" id="A0A6A4I3R4"/>
<evidence type="ECO:0000313" key="3">
    <source>
        <dbReference type="Proteomes" id="UP000799118"/>
    </source>
</evidence>
<evidence type="ECO:0000313" key="2">
    <source>
        <dbReference type="EMBL" id="KAE9404048.1"/>
    </source>
</evidence>
<dbReference type="SUPFAM" id="SSF52047">
    <property type="entry name" value="RNI-like"/>
    <property type="match status" value="1"/>
</dbReference>
<gene>
    <name evidence="2" type="ORF">BT96DRAFT_955779</name>
</gene>
<dbReference type="InterPro" id="IPR036047">
    <property type="entry name" value="F-box-like_dom_sf"/>
</dbReference>
<dbReference type="Gene3D" id="3.80.10.10">
    <property type="entry name" value="Ribonuclease Inhibitor"/>
    <property type="match status" value="1"/>
</dbReference>
<dbReference type="SUPFAM" id="SSF81383">
    <property type="entry name" value="F-box domain"/>
    <property type="match status" value="1"/>
</dbReference>
<evidence type="ECO:0000259" key="1">
    <source>
        <dbReference type="PROSITE" id="PS50181"/>
    </source>
</evidence>
<name>A0A6A4I3R4_9AGAR</name>
<reference evidence="2" key="1">
    <citation type="journal article" date="2019" name="Environ. Microbiol.">
        <title>Fungal ecological strategies reflected in gene transcription - a case study of two litter decomposers.</title>
        <authorList>
            <person name="Barbi F."/>
            <person name="Kohler A."/>
            <person name="Barry K."/>
            <person name="Baskaran P."/>
            <person name="Daum C."/>
            <person name="Fauchery L."/>
            <person name="Ihrmark K."/>
            <person name="Kuo A."/>
            <person name="LaButti K."/>
            <person name="Lipzen A."/>
            <person name="Morin E."/>
            <person name="Grigoriev I.V."/>
            <person name="Henrissat B."/>
            <person name="Lindahl B."/>
            <person name="Martin F."/>
        </authorList>
    </citation>
    <scope>NUCLEOTIDE SEQUENCE</scope>
    <source>
        <strain evidence="2">JB14</strain>
    </source>
</reference>
<dbReference type="OrthoDB" id="3359674at2759"/>
<dbReference type="Pfam" id="PF12937">
    <property type="entry name" value="F-box-like"/>
    <property type="match status" value="1"/>
</dbReference>
<feature type="domain" description="F-box" evidence="1">
    <location>
        <begin position="22"/>
        <end position="72"/>
    </location>
</feature>
<dbReference type="Proteomes" id="UP000799118">
    <property type="component" value="Unassembled WGS sequence"/>
</dbReference>
<dbReference type="InterPro" id="IPR001810">
    <property type="entry name" value="F-box_dom"/>
</dbReference>
<protein>
    <recommendedName>
        <fullName evidence="1">F-box domain-containing protein</fullName>
    </recommendedName>
</protein>
<keyword evidence="3" id="KW-1185">Reference proteome</keyword>
<sequence length="475" mass="53516">MEFSTISVDARSSPSPSLIPVTSPAGNLPAELLIEIFAFSASVDSLAPLNLGSVCRFWKKVVDESPRVWQVVVLNDKRSIAASQAQAKLWIRRSAPLHFDVKLHVENADNILPLLAPFLPVFHRWSQLTITGAREESVCLSDTFSRLDTLNDLSISLCDDEHADDACRSTFVQYSPLWPNRIAMNIWLTRLPNEMSTPLQFTTLSITEQSLCSTLPDPAAVLGLLQACPRLESFTLSGWKNPEVHEFHNLPVVSLPRLHTMHLRRTTLARAILSNVDVPSLSKLYLANLNVSYNVGSEFYEPGDSEDEAHDYSQSPWSDQATGMGLRNLITRCSPPIKTLEMDFSDMRTKDFIYVFDRLTQLEDFSSLLKPYDEAALADSSSWTSTSQETDHDTCLSPSPSLSVRLPRLRNLELYNCHRMSGDAVVETLMQRVRYTDRFTPAATMQELIIDDCDLFKAGHEEILSKEFGRRFRLD</sequence>
<organism evidence="2 3">
    <name type="scientific">Gymnopus androsaceus JB14</name>
    <dbReference type="NCBI Taxonomy" id="1447944"/>
    <lineage>
        <taxon>Eukaryota</taxon>
        <taxon>Fungi</taxon>
        <taxon>Dikarya</taxon>
        <taxon>Basidiomycota</taxon>
        <taxon>Agaricomycotina</taxon>
        <taxon>Agaricomycetes</taxon>
        <taxon>Agaricomycetidae</taxon>
        <taxon>Agaricales</taxon>
        <taxon>Marasmiineae</taxon>
        <taxon>Omphalotaceae</taxon>
        <taxon>Gymnopus</taxon>
    </lineage>
</organism>
<proteinExistence type="predicted"/>
<accession>A0A6A4I3R4</accession>
<dbReference type="Gene3D" id="1.20.1280.50">
    <property type="match status" value="1"/>
</dbReference>